<dbReference type="AlphaFoldDB" id="A0A1I0GXF5"/>
<dbReference type="GO" id="GO:0030313">
    <property type="term" value="C:cell envelope"/>
    <property type="evidence" value="ECO:0007669"/>
    <property type="project" value="UniProtKB-SubCell"/>
</dbReference>
<evidence type="ECO:0000313" key="7">
    <source>
        <dbReference type="Proteomes" id="UP000198508"/>
    </source>
</evidence>
<dbReference type="InterPro" id="IPR028082">
    <property type="entry name" value="Peripla_BP_I"/>
</dbReference>
<dbReference type="PANTHER" id="PTHR46847:SF1">
    <property type="entry name" value="D-ALLOSE-BINDING PERIPLASMIC PROTEIN-RELATED"/>
    <property type="match status" value="1"/>
</dbReference>
<dbReference type="GO" id="GO:0030246">
    <property type="term" value="F:carbohydrate binding"/>
    <property type="evidence" value="ECO:0007669"/>
    <property type="project" value="UniProtKB-ARBA"/>
</dbReference>
<dbReference type="PANTHER" id="PTHR46847">
    <property type="entry name" value="D-ALLOSE-BINDING PERIPLASMIC PROTEIN-RELATED"/>
    <property type="match status" value="1"/>
</dbReference>
<feature type="signal peptide" evidence="4">
    <location>
        <begin position="1"/>
        <end position="20"/>
    </location>
</feature>
<dbReference type="Pfam" id="PF13407">
    <property type="entry name" value="Peripla_BP_4"/>
    <property type="match status" value="1"/>
</dbReference>
<dbReference type="RefSeq" id="WP_092364751.1">
    <property type="nucleotide sequence ID" value="NZ_DAINWJ010000124.1"/>
</dbReference>
<sequence length="332" mass="34940">MFKKLTAVTLSLALAAASLVGCSNVKGTNAGVGTTAAASDQSGGGQTASAGQKYKIAFIVKSLQSAFFINMTEAAEKCGQDYADKISVEIMAPQTPFNIEEQIQLVEQCITNKMDAIVIAPCDSEGIVPAIKKANDAGILVVTANTKANGGDIVSYVGAQNFDVGYSLATALFEKLGGQGKVILIEGKAGNSTSEERAEGFKEALKEYPGIELLASQPADWDRASAMTVMENCLQTYDQIDGVLTLTKDMGLGTIEAIKSAGRDKEIVSMTFDVDDDVISALKAGDLYASGNQNEQSQAYIAIMTAVFALDGYKVDSSQIMPITVVTAEDFQ</sequence>
<keyword evidence="3 4" id="KW-0732">Signal</keyword>
<protein>
    <submittedName>
        <fullName evidence="6">Ribose transport system substrate-binding protein</fullName>
    </submittedName>
</protein>
<evidence type="ECO:0000313" key="6">
    <source>
        <dbReference type="EMBL" id="SET75872.1"/>
    </source>
</evidence>
<feature type="chain" id="PRO_5044372560" evidence="4">
    <location>
        <begin position="21"/>
        <end position="332"/>
    </location>
</feature>
<evidence type="ECO:0000256" key="1">
    <source>
        <dbReference type="ARBA" id="ARBA00004196"/>
    </source>
</evidence>
<comment type="subcellular location">
    <subcellularLocation>
        <location evidence="1">Cell envelope</location>
    </subcellularLocation>
</comment>
<evidence type="ECO:0000259" key="5">
    <source>
        <dbReference type="Pfam" id="PF13407"/>
    </source>
</evidence>
<gene>
    <name evidence="6" type="ORF">SAMN05216313_113107</name>
</gene>
<dbReference type="Proteomes" id="UP000198508">
    <property type="component" value="Unassembled WGS sequence"/>
</dbReference>
<reference evidence="7" key="1">
    <citation type="submission" date="2016-10" db="EMBL/GenBank/DDBJ databases">
        <authorList>
            <person name="Varghese N."/>
            <person name="Submissions S."/>
        </authorList>
    </citation>
    <scope>NUCLEOTIDE SEQUENCE [LARGE SCALE GENOMIC DNA]</scope>
    <source>
        <strain evidence="7">NLAE-zl-G277</strain>
    </source>
</reference>
<organism evidence="6 7">
    <name type="scientific">Enterocloster lavalensis</name>
    <dbReference type="NCBI Taxonomy" id="460384"/>
    <lineage>
        <taxon>Bacteria</taxon>
        <taxon>Bacillati</taxon>
        <taxon>Bacillota</taxon>
        <taxon>Clostridia</taxon>
        <taxon>Lachnospirales</taxon>
        <taxon>Lachnospiraceae</taxon>
        <taxon>Enterocloster</taxon>
    </lineage>
</organism>
<dbReference type="EMBL" id="FOIM01000013">
    <property type="protein sequence ID" value="SET75872.1"/>
    <property type="molecule type" value="Genomic_DNA"/>
</dbReference>
<dbReference type="Gene3D" id="3.40.50.2300">
    <property type="match status" value="2"/>
</dbReference>
<dbReference type="InterPro" id="IPR025997">
    <property type="entry name" value="SBP_2_dom"/>
</dbReference>
<dbReference type="CDD" id="cd01536">
    <property type="entry name" value="PBP1_ABC_sugar_binding-like"/>
    <property type="match status" value="1"/>
</dbReference>
<feature type="domain" description="Periplasmic binding protein" evidence="5">
    <location>
        <begin position="56"/>
        <end position="313"/>
    </location>
</feature>
<dbReference type="STRING" id="460384.SAMN05216313_113107"/>
<name>A0A1I0GXF5_9FIRM</name>
<accession>A0A1I0GXF5</accession>
<evidence type="ECO:0000256" key="3">
    <source>
        <dbReference type="ARBA" id="ARBA00022729"/>
    </source>
</evidence>
<dbReference type="GeneID" id="93280706"/>
<keyword evidence="7" id="KW-1185">Reference proteome</keyword>
<evidence type="ECO:0000256" key="2">
    <source>
        <dbReference type="ARBA" id="ARBA00007639"/>
    </source>
</evidence>
<evidence type="ECO:0000256" key="4">
    <source>
        <dbReference type="SAM" id="SignalP"/>
    </source>
</evidence>
<dbReference type="SUPFAM" id="SSF53822">
    <property type="entry name" value="Periplasmic binding protein-like I"/>
    <property type="match status" value="1"/>
</dbReference>
<comment type="similarity">
    <text evidence="2">Belongs to the bacterial solute-binding protein 2 family.</text>
</comment>
<proteinExistence type="inferred from homology"/>
<dbReference type="PROSITE" id="PS51257">
    <property type="entry name" value="PROKAR_LIPOPROTEIN"/>
    <property type="match status" value="1"/>
</dbReference>